<protein>
    <submittedName>
        <fullName evidence="1">Uncharacterized protein</fullName>
    </submittedName>
</protein>
<keyword evidence="2" id="KW-1185">Reference proteome</keyword>
<sequence>MAETPTTAIDFGRKMASNENSFVIAVMDTVPTVAAGDPSAEALFVHGSGYAAVTCHKHPGIGWSGGHRLWPSVPCTRTRRLHRTTAEWFRSTSN</sequence>
<proteinExistence type="predicted"/>
<organism evidence="1 2">
    <name type="scientific">Amycolatopsis dongchuanensis</name>
    <dbReference type="NCBI Taxonomy" id="1070866"/>
    <lineage>
        <taxon>Bacteria</taxon>
        <taxon>Bacillati</taxon>
        <taxon>Actinomycetota</taxon>
        <taxon>Actinomycetes</taxon>
        <taxon>Pseudonocardiales</taxon>
        <taxon>Pseudonocardiaceae</taxon>
        <taxon>Amycolatopsis</taxon>
    </lineage>
</organism>
<evidence type="ECO:0000313" key="2">
    <source>
        <dbReference type="Proteomes" id="UP001500192"/>
    </source>
</evidence>
<dbReference type="EMBL" id="BAABIB010000018">
    <property type="protein sequence ID" value="GAA5154279.1"/>
    <property type="molecule type" value="Genomic_DNA"/>
</dbReference>
<comment type="caution">
    <text evidence="1">The sequence shown here is derived from an EMBL/GenBank/DDBJ whole genome shotgun (WGS) entry which is preliminary data.</text>
</comment>
<reference evidence="2" key="1">
    <citation type="journal article" date="2019" name="Int. J. Syst. Evol. Microbiol.">
        <title>The Global Catalogue of Microorganisms (GCM) 10K type strain sequencing project: providing services to taxonomists for standard genome sequencing and annotation.</title>
        <authorList>
            <consortium name="The Broad Institute Genomics Platform"/>
            <consortium name="The Broad Institute Genome Sequencing Center for Infectious Disease"/>
            <person name="Wu L."/>
            <person name="Ma J."/>
        </authorList>
    </citation>
    <scope>NUCLEOTIDE SEQUENCE [LARGE SCALE GENOMIC DNA]</scope>
    <source>
        <strain evidence="2">JCM 18054</strain>
    </source>
</reference>
<gene>
    <name evidence="1" type="ORF">GCM10023214_08520</name>
</gene>
<evidence type="ECO:0000313" key="1">
    <source>
        <dbReference type="EMBL" id="GAA5154279.1"/>
    </source>
</evidence>
<name>A0ABP9Q2L1_9PSEU</name>
<accession>A0ABP9Q2L1</accession>
<dbReference type="Proteomes" id="UP001500192">
    <property type="component" value="Unassembled WGS sequence"/>
</dbReference>